<accession>A0A918R5A1</accession>
<dbReference type="AlphaFoldDB" id="A0A918R5A1"/>
<proteinExistence type="predicted"/>
<comment type="caution">
    <text evidence="1">The sequence shown here is derived from an EMBL/GenBank/DDBJ whole genome shotgun (WGS) entry which is preliminary data.</text>
</comment>
<dbReference type="Proteomes" id="UP000634660">
    <property type="component" value="Unassembled WGS sequence"/>
</dbReference>
<reference evidence="1" key="2">
    <citation type="submission" date="2020-09" db="EMBL/GenBank/DDBJ databases">
        <authorList>
            <person name="Sun Q."/>
            <person name="Ohkuma M."/>
        </authorList>
    </citation>
    <scope>NUCLEOTIDE SEQUENCE</scope>
    <source>
        <strain evidence="1">JCM 4834</strain>
    </source>
</reference>
<protein>
    <submittedName>
        <fullName evidence="1">Uncharacterized protein</fullName>
    </submittedName>
</protein>
<name>A0A918R5A1_9ACTN</name>
<organism evidence="1 2">
    <name type="scientific">Streptomyces subrutilus</name>
    <dbReference type="NCBI Taxonomy" id="36818"/>
    <lineage>
        <taxon>Bacteria</taxon>
        <taxon>Bacillati</taxon>
        <taxon>Actinomycetota</taxon>
        <taxon>Actinomycetes</taxon>
        <taxon>Kitasatosporales</taxon>
        <taxon>Streptomycetaceae</taxon>
        <taxon>Streptomyces</taxon>
    </lineage>
</organism>
<sequence length="54" mass="5880">MRSFATRRILTGGVPLMVFLFLCLPWSRRAYDVAEGAAVLACPPGRCLASAHDD</sequence>
<evidence type="ECO:0000313" key="1">
    <source>
        <dbReference type="EMBL" id="GGZ86390.1"/>
    </source>
</evidence>
<reference evidence="1" key="1">
    <citation type="journal article" date="2014" name="Int. J. Syst. Evol. Microbiol.">
        <title>Complete genome sequence of Corynebacterium casei LMG S-19264T (=DSM 44701T), isolated from a smear-ripened cheese.</title>
        <authorList>
            <consortium name="US DOE Joint Genome Institute (JGI-PGF)"/>
            <person name="Walter F."/>
            <person name="Albersmeier A."/>
            <person name="Kalinowski J."/>
            <person name="Ruckert C."/>
        </authorList>
    </citation>
    <scope>NUCLEOTIDE SEQUENCE</scope>
    <source>
        <strain evidence="1">JCM 4834</strain>
    </source>
</reference>
<dbReference type="EMBL" id="BMVX01000024">
    <property type="protein sequence ID" value="GGZ86390.1"/>
    <property type="molecule type" value="Genomic_DNA"/>
</dbReference>
<gene>
    <name evidence="1" type="ORF">GCM10010371_52900</name>
</gene>
<evidence type="ECO:0000313" key="2">
    <source>
        <dbReference type="Proteomes" id="UP000634660"/>
    </source>
</evidence>